<evidence type="ECO:0000313" key="2">
    <source>
        <dbReference type="Proteomes" id="UP000661507"/>
    </source>
</evidence>
<organism evidence="1 2">
    <name type="scientific">Neoroseomonas lacus</name>
    <dbReference type="NCBI Taxonomy" id="287609"/>
    <lineage>
        <taxon>Bacteria</taxon>
        <taxon>Pseudomonadati</taxon>
        <taxon>Pseudomonadota</taxon>
        <taxon>Alphaproteobacteria</taxon>
        <taxon>Acetobacterales</taxon>
        <taxon>Acetobacteraceae</taxon>
        <taxon>Neoroseomonas</taxon>
    </lineage>
</organism>
<protein>
    <submittedName>
        <fullName evidence="1">Uncharacterized protein</fullName>
    </submittedName>
</protein>
<dbReference type="AlphaFoldDB" id="A0A917NKH8"/>
<gene>
    <name evidence="1" type="ORF">GCM10011320_13200</name>
</gene>
<accession>A0A917NKH8</accession>
<evidence type="ECO:0000313" key="1">
    <source>
        <dbReference type="EMBL" id="GGJ07604.1"/>
    </source>
</evidence>
<sequence>MIQSRTIIEKGRLLGVATTADRGWLFTAIDPRVEDLHGRCFGTPAEAERVALLVLDRGRSTVGGQA</sequence>
<dbReference type="EMBL" id="BMKW01000003">
    <property type="protein sequence ID" value="GGJ07604.1"/>
    <property type="molecule type" value="Genomic_DNA"/>
</dbReference>
<dbReference type="Proteomes" id="UP000661507">
    <property type="component" value="Unassembled WGS sequence"/>
</dbReference>
<keyword evidence="2" id="KW-1185">Reference proteome</keyword>
<reference evidence="1" key="1">
    <citation type="journal article" date="2014" name="Int. J. Syst. Evol. Microbiol.">
        <title>Complete genome sequence of Corynebacterium casei LMG S-19264T (=DSM 44701T), isolated from a smear-ripened cheese.</title>
        <authorList>
            <consortium name="US DOE Joint Genome Institute (JGI-PGF)"/>
            <person name="Walter F."/>
            <person name="Albersmeier A."/>
            <person name="Kalinowski J."/>
            <person name="Ruckert C."/>
        </authorList>
    </citation>
    <scope>NUCLEOTIDE SEQUENCE</scope>
    <source>
        <strain evidence="1">CGMCC 1.3617</strain>
    </source>
</reference>
<reference evidence="1" key="2">
    <citation type="submission" date="2020-09" db="EMBL/GenBank/DDBJ databases">
        <authorList>
            <person name="Sun Q."/>
            <person name="Zhou Y."/>
        </authorList>
    </citation>
    <scope>NUCLEOTIDE SEQUENCE</scope>
    <source>
        <strain evidence="1">CGMCC 1.3617</strain>
    </source>
</reference>
<dbReference type="RefSeq" id="WP_188966158.1">
    <property type="nucleotide sequence ID" value="NZ_BMKW01000003.1"/>
</dbReference>
<proteinExistence type="predicted"/>
<comment type="caution">
    <text evidence="1">The sequence shown here is derived from an EMBL/GenBank/DDBJ whole genome shotgun (WGS) entry which is preliminary data.</text>
</comment>
<name>A0A917NKH8_9PROT</name>